<dbReference type="Pfam" id="PF02163">
    <property type="entry name" value="Peptidase_M50"/>
    <property type="match status" value="1"/>
</dbReference>
<comment type="subcellular location">
    <subcellularLocation>
        <location evidence="2">Cell membrane</location>
        <topology evidence="2">Multi-pass membrane protein</topology>
    </subcellularLocation>
</comment>
<evidence type="ECO:0000313" key="15">
    <source>
        <dbReference type="EMBL" id="MCR2803195.1"/>
    </source>
</evidence>
<dbReference type="GO" id="GO:0005886">
    <property type="term" value="C:plasma membrane"/>
    <property type="evidence" value="ECO:0007669"/>
    <property type="project" value="UniProtKB-SubCell"/>
</dbReference>
<dbReference type="GO" id="GO:0006508">
    <property type="term" value="P:proteolysis"/>
    <property type="evidence" value="ECO:0007669"/>
    <property type="project" value="UniProtKB-KW"/>
</dbReference>
<evidence type="ECO:0000256" key="2">
    <source>
        <dbReference type="ARBA" id="ARBA00004651"/>
    </source>
</evidence>
<feature type="transmembrane region" description="Helical" evidence="13">
    <location>
        <begin position="87"/>
        <end position="115"/>
    </location>
</feature>
<keyword evidence="6 13" id="KW-0812">Transmembrane</keyword>
<feature type="transmembrane region" description="Helical" evidence="13">
    <location>
        <begin position="177"/>
        <end position="195"/>
    </location>
</feature>
<comment type="caution">
    <text evidence="15">The sequence shown here is derived from an EMBL/GenBank/DDBJ whole genome shotgun (WGS) entry which is preliminary data.</text>
</comment>
<keyword evidence="16" id="KW-1185">Reference proteome</keyword>
<comment type="similarity">
    <text evidence="3">Belongs to the peptidase M50B family.</text>
</comment>
<evidence type="ECO:0000256" key="11">
    <source>
        <dbReference type="ARBA" id="ARBA00023049"/>
    </source>
</evidence>
<evidence type="ECO:0000256" key="12">
    <source>
        <dbReference type="ARBA" id="ARBA00023136"/>
    </source>
</evidence>
<dbReference type="InterPro" id="IPR044537">
    <property type="entry name" value="Rip2-like"/>
</dbReference>
<keyword evidence="4" id="KW-1003">Cell membrane</keyword>
<name>A0A9X2S7K6_9BACL</name>
<dbReference type="EMBL" id="JANIPJ010000002">
    <property type="protein sequence ID" value="MCR2803195.1"/>
    <property type="molecule type" value="Genomic_DNA"/>
</dbReference>
<evidence type="ECO:0000256" key="5">
    <source>
        <dbReference type="ARBA" id="ARBA00022670"/>
    </source>
</evidence>
<gene>
    <name evidence="15" type="ORF">NQZ67_04795</name>
</gene>
<dbReference type="PANTHER" id="PTHR35864">
    <property type="entry name" value="ZINC METALLOPROTEASE MJ0611-RELATED"/>
    <property type="match status" value="1"/>
</dbReference>
<evidence type="ECO:0000256" key="4">
    <source>
        <dbReference type="ARBA" id="ARBA00022475"/>
    </source>
</evidence>
<keyword evidence="5 15" id="KW-0645">Protease</keyword>
<dbReference type="GO" id="GO:0008237">
    <property type="term" value="F:metallopeptidase activity"/>
    <property type="evidence" value="ECO:0007669"/>
    <property type="project" value="UniProtKB-KW"/>
</dbReference>
<feature type="transmembrane region" description="Helical" evidence="13">
    <location>
        <begin position="135"/>
        <end position="156"/>
    </location>
</feature>
<dbReference type="PANTHER" id="PTHR35864:SF1">
    <property type="entry name" value="ZINC METALLOPROTEASE YWHC-RELATED"/>
    <property type="match status" value="1"/>
</dbReference>
<evidence type="ECO:0000256" key="7">
    <source>
        <dbReference type="ARBA" id="ARBA00022723"/>
    </source>
</evidence>
<accession>A0A9X2S7K6</accession>
<evidence type="ECO:0000256" key="1">
    <source>
        <dbReference type="ARBA" id="ARBA00001947"/>
    </source>
</evidence>
<dbReference type="GO" id="GO:0046872">
    <property type="term" value="F:metal ion binding"/>
    <property type="evidence" value="ECO:0007669"/>
    <property type="project" value="UniProtKB-KW"/>
</dbReference>
<keyword evidence="10 13" id="KW-1133">Transmembrane helix</keyword>
<comment type="cofactor">
    <cofactor evidence="1">
        <name>Zn(2+)</name>
        <dbReference type="ChEBI" id="CHEBI:29105"/>
    </cofactor>
</comment>
<evidence type="ECO:0000313" key="16">
    <source>
        <dbReference type="Proteomes" id="UP001141950"/>
    </source>
</evidence>
<feature type="transmembrane region" description="Helical" evidence="13">
    <location>
        <begin position="53"/>
        <end position="75"/>
    </location>
</feature>
<proteinExistence type="inferred from homology"/>
<dbReference type="AlphaFoldDB" id="A0A9X2S7K6"/>
<reference evidence="15" key="1">
    <citation type="submission" date="2022-08" db="EMBL/GenBank/DDBJ databases">
        <title>The genomic sequence of strain Paenibacillus sp. SCIV0701.</title>
        <authorList>
            <person name="Zhao H."/>
        </authorList>
    </citation>
    <scope>NUCLEOTIDE SEQUENCE</scope>
    <source>
        <strain evidence="15">SCIV0701</strain>
    </source>
</reference>
<dbReference type="Proteomes" id="UP001141950">
    <property type="component" value="Unassembled WGS sequence"/>
</dbReference>
<evidence type="ECO:0000256" key="6">
    <source>
        <dbReference type="ARBA" id="ARBA00022692"/>
    </source>
</evidence>
<evidence type="ECO:0000256" key="9">
    <source>
        <dbReference type="ARBA" id="ARBA00022833"/>
    </source>
</evidence>
<keyword evidence="12 13" id="KW-0472">Membrane</keyword>
<evidence type="ECO:0000256" key="8">
    <source>
        <dbReference type="ARBA" id="ARBA00022801"/>
    </source>
</evidence>
<keyword evidence="7" id="KW-0479">Metal-binding</keyword>
<evidence type="ECO:0000256" key="13">
    <source>
        <dbReference type="SAM" id="Phobius"/>
    </source>
</evidence>
<organism evidence="15 16">
    <name type="scientific">Paenibacillus soyae</name>
    <dbReference type="NCBI Taxonomy" id="2969249"/>
    <lineage>
        <taxon>Bacteria</taxon>
        <taxon>Bacillati</taxon>
        <taxon>Bacillota</taxon>
        <taxon>Bacilli</taxon>
        <taxon>Bacillales</taxon>
        <taxon>Paenibacillaceae</taxon>
        <taxon>Paenibacillus</taxon>
    </lineage>
</organism>
<keyword evidence="9" id="KW-0862">Zinc</keyword>
<keyword evidence="11" id="KW-0482">Metalloprotease</keyword>
<evidence type="ECO:0000256" key="10">
    <source>
        <dbReference type="ARBA" id="ARBA00022989"/>
    </source>
</evidence>
<sequence length="228" mass="25794">MENLLWYPLEHLPFVVIVIMIVFTVHEFAHAYSAYKFGDDTAYREGRVSLNPMVHLDLMGSILLLIAGFGWAKPVPVNASRFKHRRVMSIVVSAVGPLSNLLMAFVGMLLVYVLFATGLMQAGSVGVQDALSVFFFYFITINLLLFVFNLIPLPPLDGYRIVSEFLPLRIRYKVEQNIQWGMLIFLLFVFIPPLRAVTLDPILALRAPLHAGIDTFLSSIFGFQVIWN</sequence>
<dbReference type="InterPro" id="IPR008915">
    <property type="entry name" value="Peptidase_M50"/>
</dbReference>
<evidence type="ECO:0000259" key="14">
    <source>
        <dbReference type="Pfam" id="PF02163"/>
    </source>
</evidence>
<dbReference type="RefSeq" id="WP_257443241.1">
    <property type="nucleotide sequence ID" value="NZ_JANIPJ010000002.1"/>
</dbReference>
<feature type="domain" description="Peptidase M50" evidence="14">
    <location>
        <begin position="15"/>
        <end position="187"/>
    </location>
</feature>
<evidence type="ECO:0000256" key="3">
    <source>
        <dbReference type="ARBA" id="ARBA00007931"/>
    </source>
</evidence>
<keyword evidence="8" id="KW-0378">Hydrolase</keyword>
<protein>
    <submittedName>
        <fullName evidence="15">Site-2 protease family protein</fullName>
    </submittedName>
</protein>
<dbReference type="CDD" id="cd06158">
    <property type="entry name" value="S2P-M50_like_1"/>
    <property type="match status" value="1"/>
</dbReference>
<feature type="transmembrane region" description="Helical" evidence="13">
    <location>
        <begin position="12"/>
        <end position="33"/>
    </location>
</feature>
<dbReference type="InterPro" id="IPR052348">
    <property type="entry name" value="Metallopeptidase_M50B"/>
</dbReference>